<accession>B0DNU9</accession>
<dbReference type="InParanoid" id="B0DNU9"/>
<evidence type="ECO:0000313" key="1">
    <source>
        <dbReference type="EMBL" id="EDR03715.1"/>
    </source>
</evidence>
<dbReference type="HOGENOM" id="CLU_020999_5_1_1"/>
<organism evidence="2">
    <name type="scientific">Laccaria bicolor (strain S238N-H82 / ATCC MYA-4686)</name>
    <name type="common">Bicoloured deceiver</name>
    <name type="synonym">Laccaria laccata var. bicolor</name>
    <dbReference type="NCBI Taxonomy" id="486041"/>
    <lineage>
        <taxon>Eukaryota</taxon>
        <taxon>Fungi</taxon>
        <taxon>Dikarya</taxon>
        <taxon>Basidiomycota</taxon>
        <taxon>Agaricomycotina</taxon>
        <taxon>Agaricomycetes</taxon>
        <taxon>Agaricomycetidae</taxon>
        <taxon>Agaricales</taxon>
        <taxon>Agaricineae</taxon>
        <taxon>Hydnangiaceae</taxon>
        <taxon>Laccaria</taxon>
    </lineage>
</organism>
<name>B0DNU9_LACBS</name>
<dbReference type="AlphaFoldDB" id="B0DNU9"/>
<dbReference type="EMBL" id="DS547122">
    <property type="protein sequence ID" value="EDR03715.1"/>
    <property type="molecule type" value="Genomic_DNA"/>
</dbReference>
<reference evidence="1 2" key="1">
    <citation type="journal article" date="2008" name="Nature">
        <title>The genome of Laccaria bicolor provides insights into mycorrhizal symbiosis.</title>
        <authorList>
            <person name="Martin F."/>
            <person name="Aerts A."/>
            <person name="Ahren D."/>
            <person name="Brun A."/>
            <person name="Danchin E.G.J."/>
            <person name="Duchaussoy F."/>
            <person name="Gibon J."/>
            <person name="Kohler A."/>
            <person name="Lindquist E."/>
            <person name="Pereda V."/>
            <person name="Salamov A."/>
            <person name="Shapiro H.J."/>
            <person name="Wuyts J."/>
            <person name="Blaudez D."/>
            <person name="Buee M."/>
            <person name="Brokstein P."/>
            <person name="Canbaeck B."/>
            <person name="Cohen D."/>
            <person name="Courty P.E."/>
            <person name="Coutinho P.M."/>
            <person name="Delaruelle C."/>
            <person name="Detter J.C."/>
            <person name="Deveau A."/>
            <person name="DiFazio S."/>
            <person name="Duplessis S."/>
            <person name="Fraissinet-Tachet L."/>
            <person name="Lucic E."/>
            <person name="Frey-Klett P."/>
            <person name="Fourrey C."/>
            <person name="Feussner I."/>
            <person name="Gay G."/>
            <person name="Grimwood J."/>
            <person name="Hoegger P.J."/>
            <person name="Jain P."/>
            <person name="Kilaru S."/>
            <person name="Labbe J."/>
            <person name="Lin Y.C."/>
            <person name="Legue V."/>
            <person name="Le Tacon F."/>
            <person name="Marmeisse R."/>
            <person name="Melayah D."/>
            <person name="Montanini B."/>
            <person name="Muratet M."/>
            <person name="Nehls U."/>
            <person name="Niculita-Hirzel H."/>
            <person name="Oudot-Le Secq M.P."/>
            <person name="Peter M."/>
            <person name="Quesneville H."/>
            <person name="Rajashekar B."/>
            <person name="Reich M."/>
            <person name="Rouhier N."/>
            <person name="Schmutz J."/>
            <person name="Yin T."/>
            <person name="Chalot M."/>
            <person name="Henrissat B."/>
            <person name="Kuees U."/>
            <person name="Lucas S."/>
            <person name="Van de Peer Y."/>
            <person name="Podila G.K."/>
            <person name="Polle A."/>
            <person name="Pukkila P.J."/>
            <person name="Richardson P.M."/>
            <person name="Rouze P."/>
            <person name="Sanders I.R."/>
            <person name="Stajich J.E."/>
            <person name="Tunlid A."/>
            <person name="Tuskan G."/>
            <person name="Grigoriev I.V."/>
        </authorList>
    </citation>
    <scope>NUCLEOTIDE SEQUENCE [LARGE SCALE GENOMIC DNA]</scope>
    <source>
        <strain evidence="2">S238N-H82 / ATCC MYA-4686</strain>
    </source>
</reference>
<gene>
    <name evidence="1" type="ORF">LACBIDRAFT_331227</name>
</gene>
<keyword evidence="2" id="KW-1185">Reference proteome</keyword>
<proteinExistence type="predicted"/>
<dbReference type="OrthoDB" id="3047947at2759"/>
<dbReference type="RefSeq" id="XP_001885568.1">
    <property type="nucleotide sequence ID" value="XM_001885533.1"/>
</dbReference>
<evidence type="ECO:0000313" key="2">
    <source>
        <dbReference type="Proteomes" id="UP000001194"/>
    </source>
</evidence>
<dbReference type="KEGG" id="lbc:LACBIDRAFT_331227"/>
<dbReference type="Proteomes" id="UP000001194">
    <property type="component" value="Unassembled WGS sequence"/>
</dbReference>
<dbReference type="GeneID" id="6081217"/>
<sequence length="416" mass="47470">MLLPSEDAFRSFPFIPAQVSQYWRQTVLATPALWSNVDISPPWNLSAIQTYIDKSKESLIDLRLFYDFSSPDEYPSTDSAHSLAHIIQLHYRRCRTIEVSGVTQTTSAILVVLESMQHSTYPHLRRFLVEGREMAEADHDVLALRDTPMLTDVRLRGMGLHYFRVPLTNVTELHLAPVGFPLSYAAFCTIIQSCSASLITLVVYDALVFNLAPSHVYDMPFLRRIHIYGTMIPISELLLSISAPDLEEISIAPYTRGDLVLLEEDIMHKRSPRFPKLKSLTLTLRSTFTEMIESVFDRAEFCFPGINTLVLPSFDWSLMLQCLTNSVVPRWPQLDGVALRALDDDFDVLHQFILDRQDAGAPIRTLYLDAESVKKFLVHYEDMRQKVSIVVEADPWLTQQSAAFYSEQESRFLGDD</sequence>
<protein>
    <submittedName>
        <fullName evidence="1">Predicted protein</fullName>
    </submittedName>
</protein>